<dbReference type="PANTHER" id="PTHR23132:SF23">
    <property type="entry name" value="D-ALANINE--D-ALANINE LIGASE B"/>
    <property type="match status" value="1"/>
</dbReference>
<evidence type="ECO:0000313" key="3">
    <source>
        <dbReference type="EMBL" id="PPQ37767.1"/>
    </source>
</evidence>
<proteinExistence type="predicted"/>
<dbReference type="Gene3D" id="3.30.470.20">
    <property type="entry name" value="ATP-grasp fold, B domain"/>
    <property type="match status" value="1"/>
</dbReference>
<dbReference type="Proteomes" id="UP000239724">
    <property type="component" value="Unassembled WGS sequence"/>
</dbReference>
<dbReference type="GO" id="GO:0005524">
    <property type="term" value="F:ATP binding"/>
    <property type="evidence" value="ECO:0007669"/>
    <property type="project" value="UniProtKB-UniRule"/>
</dbReference>
<dbReference type="OrthoDB" id="9813261at2"/>
<dbReference type="AlphaFoldDB" id="A0A2S6NMR1"/>
<evidence type="ECO:0000313" key="4">
    <source>
        <dbReference type="Proteomes" id="UP000239724"/>
    </source>
</evidence>
<reference evidence="3 4" key="1">
    <citation type="journal article" date="2018" name="Arch. Microbiol.">
        <title>New insights into the metabolic potential of the phototrophic purple bacterium Rhodopila globiformis DSM 161(T) from its draft genome sequence and evidence for a vanadium-dependent nitrogenase.</title>
        <authorList>
            <person name="Imhoff J.F."/>
            <person name="Rahn T."/>
            <person name="Kunzel S."/>
            <person name="Neulinger S.C."/>
        </authorList>
    </citation>
    <scope>NUCLEOTIDE SEQUENCE [LARGE SCALE GENOMIC DNA]</scope>
    <source>
        <strain evidence="3 4">DSM 161</strain>
    </source>
</reference>
<accession>A0A2S6NMR1</accession>
<organism evidence="3 4">
    <name type="scientific">Rhodopila globiformis</name>
    <name type="common">Rhodopseudomonas globiformis</name>
    <dbReference type="NCBI Taxonomy" id="1071"/>
    <lineage>
        <taxon>Bacteria</taxon>
        <taxon>Pseudomonadati</taxon>
        <taxon>Pseudomonadota</taxon>
        <taxon>Alphaproteobacteria</taxon>
        <taxon>Acetobacterales</taxon>
        <taxon>Acetobacteraceae</taxon>
        <taxon>Rhodopila</taxon>
    </lineage>
</organism>
<keyword evidence="1" id="KW-0547">Nucleotide-binding</keyword>
<dbReference type="EMBL" id="NHRY01000045">
    <property type="protein sequence ID" value="PPQ37767.1"/>
    <property type="molecule type" value="Genomic_DNA"/>
</dbReference>
<sequence length="340" mass="37422">MPSLPLLWPAAPQQTRVLYLARFAPDDPIYEVKPEGMTSGYAEYHFRIYEELKSIGYRVASSSKPYAALVAGGNADFVFSLLNRMPIRNPELLVPAICAYLRIPVLGAPPNIRALAEDKYLSKLAFAARGLPVAPGRVYRPGAAPEPPEFAGPYFVKDRFGAASEGVTEASLQESWDGAAAVVRDFHAAGKEVLVERFCPGIDVTVPVLGHDPYLVLGHVAPRSDKVGGILTADLKTDDRLGNEVIGLDPCTVAAIEDDVRTVWDAFGPIDYFRLDYRWDPATGRRWLIEMNICCYLGKRGSIGLAGARLGYDRTQIVAHVVEYSLARQRHGQGHERWVI</sequence>
<evidence type="ECO:0000256" key="1">
    <source>
        <dbReference type="PROSITE-ProRule" id="PRU00409"/>
    </source>
</evidence>
<dbReference type="GO" id="GO:0046872">
    <property type="term" value="F:metal ion binding"/>
    <property type="evidence" value="ECO:0007669"/>
    <property type="project" value="InterPro"/>
</dbReference>
<dbReference type="PROSITE" id="PS50975">
    <property type="entry name" value="ATP_GRASP"/>
    <property type="match status" value="1"/>
</dbReference>
<keyword evidence="1" id="KW-0067">ATP-binding</keyword>
<name>A0A2S6NMR1_RHOGL</name>
<dbReference type="PANTHER" id="PTHR23132">
    <property type="entry name" value="D-ALANINE--D-ALANINE LIGASE"/>
    <property type="match status" value="1"/>
</dbReference>
<dbReference type="GO" id="GO:0008716">
    <property type="term" value="F:D-alanine-D-alanine ligase activity"/>
    <property type="evidence" value="ECO:0007669"/>
    <property type="project" value="TreeGrafter"/>
</dbReference>
<protein>
    <recommendedName>
        <fullName evidence="2">ATP-grasp domain-containing protein</fullName>
    </recommendedName>
</protein>
<comment type="caution">
    <text evidence="3">The sequence shown here is derived from an EMBL/GenBank/DDBJ whole genome shotgun (WGS) entry which is preliminary data.</text>
</comment>
<gene>
    <name evidence="3" type="ORF">CCS01_03085</name>
</gene>
<dbReference type="RefSeq" id="WP_104517378.1">
    <property type="nucleotide sequence ID" value="NZ_NHRY01000045.1"/>
</dbReference>
<feature type="domain" description="ATP-grasp" evidence="2">
    <location>
        <begin position="123"/>
        <end position="323"/>
    </location>
</feature>
<dbReference type="InterPro" id="IPR011761">
    <property type="entry name" value="ATP-grasp"/>
</dbReference>
<dbReference type="SUPFAM" id="SSF56059">
    <property type="entry name" value="Glutathione synthetase ATP-binding domain-like"/>
    <property type="match status" value="1"/>
</dbReference>
<keyword evidence="4" id="KW-1185">Reference proteome</keyword>
<evidence type="ECO:0000259" key="2">
    <source>
        <dbReference type="PROSITE" id="PS50975"/>
    </source>
</evidence>